<gene>
    <name evidence="2" type="ORF">BGTH12_LOCUS5770</name>
</gene>
<dbReference type="GO" id="GO:0005768">
    <property type="term" value="C:endosome"/>
    <property type="evidence" value="ECO:0007669"/>
    <property type="project" value="TreeGrafter"/>
</dbReference>
<organism evidence="2 3">
    <name type="scientific">Blumeria graminis f. sp. triticale</name>
    <dbReference type="NCBI Taxonomy" id="1689686"/>
    <lineage>
        <taxon>Eukaryota</taxon>
        <taxon>Fungi</taxon>
        <taxon>Dikarya</taxon>
        <taxon>Ascomycota</taxon>
        <taxon>Pezizomycotina</taxon>
        <taxon>Leotiomycetes</taxon>
        <taxon>Erysiphales</taxon>
        <taxon>Erysiphaceae</taxon>
        <taxon>Blumeria</taxon>
    </lineage>
</organism>
<dbReference type="InterPro" id="IPR013640">
    <property type="entry name" value="Vfa1"/>
</dbReference>
<feature type="compositionally biased region" description="Polar residues" evidence="1">
    <location>
        <begin position="105"/>
        <end position="115"/>
    </location>
</feature>
<dbReference type="EMBL" id="CAJHIT010000008">
    <property type="protein sequence ID" value="CAD6504412.1"/>
    <property type="molecule type" value="Genomic_DNA"/>
</dbReference>
<evidence type="ECO:0000313" key="2">
    <source>
        <dbReference type="EMBL" id="CAD6504412.1"/>
    </source>
</evidence>
<feature type="region of interest" description="Disordered" evidence="1">
    <location>
        <begin position="148"/>
        <end position="176"/>
    </location>
</feature>
<dbReference type="PANTHER" id="PTHR28218">
    <property type="entry name" value="VPS4-ASSOCIATED PROTEIN 1"/>
    <property type="match status" value="1"/>
</dbReference>
<accession>A0A9W4GGB2</accession>
<sequence>MSTFPNIYTHRKVADHGARPCDVCFKACTSVLVASGQKDFFFTCPAHLKDKAFCSPIIDNNAVAAQEKKIIDDEIVRLKTEYEDKKNKGKNAEAESDSKTEKATSDVSLEKSTPAKNAKVGSEPVVISKEEPSLFALHKIFFQQRLDKKKKNEMAKRSSERVLSPSLFPQVPKNLP</sequence>
<evidence type="ECO:0000313" key="3">
    <source>
        <dbReference type="Proteomes" id="UP000683417"/>
    </source>
</evidence>
<protein>
    <submittedName>
        <fullName evidence="2">BgTH12-06142</fullName>
    </submittedName>
</protein>
<proteinExistence type="predicted"/>
<feature type="compositionally biased region" description="Basic and acidic residues" evidence="1">
    <location>
        <begin position="150"/>
        <end position="160"/>
    </location>
</feature>
<evidence type="ECO:0000256" key="1">
    <source>
        <dbReference type="SAM" id="MobiDB-lite"/>
    </source>
</evidence>
<feature type="compositionally biased region" description="Basic and acidic residues" evidence="1">
    <location>
        <begin position="82"/>
        <end position="104"/>
    </location>
</feature>
<name>A0A9W4GGB2_BLUGR</name>
<dbReference type="GO" id="GO:0007034">
    <property type="term" value="P:vacuolar transport"/>
    <property type="evidence" value="ECO:0007669"/>
    <property type="project" value="TreeGrafter"/>
</dbReference>
<dbReference type="AlphaFoldDB" id="A0A9W4GGB2"/>
<dbReference type="Proteomes" id="UP000683417">
    <property type="component" value="Unassembled WGS sequence"/>
</dbReference>
<reference evidence="2" key="1">
    <citation type="submission" date="2020-10" db="EMBL/GenBank/DDBJ databases">
        <authorList>
            <person name="Muller C M."/>
        </authorList>
    </citation>
    <scope>NUCLEOTIDE SEQUENCE</scope>
    <source>
        <strain evidence="2">THUN-12</strain>
    </source>
</reference>
<feature type="region of interest" description="Disordered" evidence="1">
    <location>
        <begin position="82"/>
        <end position="123"/>
    </location>
</feature>
<comment type="caution">
    <text evidence="2">The sequence shown here is derived from an EMBL/GenBank/DDBJ whole genome shotgun (WGS) entry which is preliminary data.</text>
</comment>
<dbReference type="Pfam" id="PF08432">
    <property type="entry name" value="Vfa1"/>
    <property type="match status" value="1"/>
</dbReference>
<dbReference type="PANTHER" id="PTHR28218:SF1">
    <property type="entry name" value="VPS4-ASSOCIATED PROTEIN 1"/>
    <property type="match status" value="1"/>
</dbReference>